<evidence type="ECO:0000256" key="5">
    <source>
        <dbReference type="ARBA" id="ARBA00023014"/>
    </source>
</evidence>
<dbReference type="InterPro" id="IPR036188">
    <property type="entry name" value="FAD/NAD-bd_sf"/>
</dbReference>
<keyword evidence="4" id="KW-0408">Iron</keyword>
<evidence type="ECO:0000256" key="4">
    <source>
        <dbReference type="ARBA" id="ARBA00023004"/>
    </source>
</evidence>
<name>A0A6C2TWV4_PONDE</name>
<keyword evidence="3" id="KW-0560">Oxidoreductase</keyword>
<evidence type="ECO:0008006" key="8">
    <source>
        <dbReference type="Google" id="ProtNLM"/>
    </source>
</evidence>
<gene>
    <name evidence="6" type="ORF">PDESU_00596</name>
</gene>
<dbReference type="Proteomes" id="UP000366872">
    <property type="component" value="Unassembled WGS sequence"/>
</dbReference>
<evidence type="ECO:0000313" key="7">
    <source>
        <dbReference type="Proteomes" id="UP000366872"/>
    </source>
</evidence>
<dbReference type="InterPro" id="IPR039650">
    <property type="entry name" value="HdrA-like"/>
</dbReference>
<sequence length="367" mass="38944">MAVEVFDVAVVGAGASGVPAAVAAAREGARVALLEKTSSVGGAMCAGLGFPVCGLFLADTEEPQATNEGLASEFIQSASAKVERRGRVHLFRCGARKFAETYERWIKAESSIRLYADAGDLRVGEAEGRISRLGFGDIEIEVGAVVDCTGCAAVVRNSSALTIVPEEPALAGFLVRLRDVEFNDMLPIKVPHTLWRAVDTERLPLAARYTVFDEGVLKISVGKGASAEWLASEILRELKAELPEFQKVEIEQTSGVALQREGIRLKGKTVLSEEDVRTGRGFANSAARGCWPMEFWDAERGVRYAYVEGGGSYDIPMGALKSENIANLWAAGRAISADSMALSSARVIGTCIATGEAAGRAAAREAA</sequence>
<dbReference type="PRINTS" id="PR00368">
    <property type="entry name" value="FADPNR"/>
</dbReference>
<keyword evidence="1" id="KW-0004">4Fe-4S</keyword>
<accession>A0A6C2TWV4</accession>
<dbReference type="PANTHER" id="PTHR43498">
    <property type="entry name" value="FERREDOXIN:COB-COM HETERODISULFIDE REDUCTASE SUBUNIT A"/>
    <property type="match status" value="1"/>
</dbReference>
<dbReference type="AlphaFoldDB" id="A0A6C2TWV4"/>
<dbReference type="GO" id="GO:0016491">
    <property type="term" value="F:oxidoreductase activity"/>
    <property type="evidence" value="ECO:0007669"/>
    <property type="project" value="UniProtKB-KW"/>
</dbReference>
<evidence type="ECO:0000313" key="6">
    <source>
        <dbReference type="EMBL" id="VGO12047.1"/>
    </source>
</evidence>
<evidence type="ECO:0000256" key="3">
    <source>
        <dbReference type="ARBA" id="ARBA00023002"/>
    </source>
</evidence>
<dbReference type="GO" id="GO:0051539">
    <property type="term" value="F:4 iron, 4 sulfur cluster binding"/>
    <property type="evidence" value="ECO:0007669"/>
    <property type="project" value="UniProtKB-KW"/>
</dbReference>
<protein>
    <recommendedName>
        <fullName evidence="8">Thiazole biosynthetic enzyme</fullName>
    </recommendedName>
</protein>
<dbReference type="GO" id="GO:0046872">
    <property type="term" value="F:metal ion binding"/>
    <property type="evidence" value="ECO:0007669"/>
    <property type="project" value="UniProtKB-KW"/>
</dbReference>
<dbReference type="Pfam" id="PF12831">
    <property type="entry name" value="FAD_oxidored"/>
    <property type="match status" value="2"/>
</dbReference>
<keyword evidence="7" id="KW-1185">Reference proteome</keyword>
<evidence type="ECO:0000256" key="1">
    <source>
        <dbReference type="ARBA" id="ARBA00022485"/>
    </source>
</evidence>
<keyword evidence="5" id="KW-0411">Iron-sulfur</keyword>
<dbReference type="PANTHER" id="PTHR43498:SF1">
    <property type="entry name" value="COB--COM HETERODISULFIDE REDUCTASE IRON-SULFUR SUBUNIT A"/>
    <property type="match status" value="1"/>
</dbReference>
<evidence type="ECO:0000256" key="2">
    <source>
        <dbReference type="ARBA" id="ARBA00022723"/>
    </source>
</evidence>
<dbReference type="EMBL" id="CAAHFG010000001">
    <property type="protein sequence ID" value="VGO12047.1"/>
    <property type="molecule type" value="Genomic_DNA"/>
</dbReference>
<dbReference type="RefSeq" id="WP_136077747.1">
    <property type="nucleotide sequence ID" value="NZ_CAAHFG010000001.1"/>
</dbReference>
<dbReference type="Gene3D" id="3.50.50.60">
    <property type="entry name" value="FAD/NAD(P)-binding domain"/>
    <property type="match status" value="1"/>
</dbReference>
<proteinExistence type="predicted"/>
<organism evidence="6 7">
    <name type="scientific">Pontiella desulfatans</name>
    <dbReference type="NCBI Taxonomy" id="2750659"/>
    <lineage>
        <taxon>Bacteria</taxon>
        <taxon>Pseudomonadati</taxon>
        <taxon>Kiritimatiellota</taxon>
        <taxon>Kiritimatiellia</taxon>
        <taxon>Kiritimatiellales</taxon>
        <taxon>Pontiellaceae</taxon>
        <taxon>Pontiella</taxon>
    </lineage>
</organism>
<dbReference type="SUPFAM" id="SSF51905">
    <property type="entry name" value="FAD/NAD(P)-binding domain"/>
    <property type="match status" value="1"/>
</dbReference>
<keyword evidence="2" id="KW-0479">Metal-binding</keyword>
<reference evidence="6 7" key="1">
    <citation type="submission" date="2019-04" db="EMBL/GenBank/DDBJ databases">
        <authorList>
            <person name="Van Vliet M D."/>
        </authorList>
    </citation>
    <scope>NUCLEOTIDE SEQUENCE [LARGE SCALE GENOMIC DNA]</scope>
    <source>
        <strain evidence="6 7">F1</strain>
    </source>
</reference>